<keyword evidence="3 9" id="KW-0031">Aminopeptidase</keyword>
<evidence type="ECO:0000256" key="6">
    <source>
        <dbReference type="ARBA" id="ARBA00022801"/>
    </source>
</evidence>
<sequence>MTRRSPGMLSSQASLLSLRQYASAAASASLTQPSTATTTIRAAVPDKPSGPSRNFILADMDGRNPRDNNICAACVSKLAPSEVAQTCWLVTEDERCRLCGIAECKPEAFIKPFTDFMEENPTIFHTVEYFKKKLEHVGFTELPSRDSWTHTLQPGGKYYVTRNGSSLIAFTIGKAYKPGNGVGMIAGHIDALTAKLKPVSKKPNKAGYVQLGVAPYAGGLNATWWDRDLSIGGRVVVRDGETGKTSTRLVKLGWPIAKIPTLAPHFGVGMMGSNNKETQAVPIVGLEGADDAEQTLGDDGSFARTQPPRLVKLIAKELGITSYNSIVNWELELFDSQPAQTLGLDKEFITAGRIDDKLCSWSALMALLASPDREDDGYIKLVALFDNEEIGSLLRQGARGNFLPITIERIVEALNPSAFGPGLLGQTYARSFLTSADVTHAGNPNFLANYLDEHVPQLNVGVVISADSNGHMTTDAVSTAIMHRAAELSGSRTQVFQIRNDSRSGGTVGPMLSSAMGVRAADVGIPQLSMHSVRATTGALDPGLGVKFFKGFLDHWEKIDGEWA</sequence>
<dbReference type="Gene3D" id="3.40.630.10">
    <property type="entry name" value="Zn peptidases"/>
    <property type="match status" value="1"/>
</dbReference>
<gene>
    <name evidence="10" type="ORF">ACRE_025170</name>
</gene>
<evidence type="ECO:0000256" key="2">
    <source>
        <dbReference type="ARBA" id="ARBA00008290"/>
    </source>
</evidence>
<dbReference type="Gene3D" id="2.30.250.10">
    <property type="entry name" value="Aminopeptidase i, Domain 2"/>
    <property type="match status" value="1"/>
</dbReference>
<accession>A0A086TBF3</accession>
<dbReference type="Proteomes" id="UP000029964">
    <property type="component" value="Unassembled WGS sequence"/>
</dbReference>
<dbReference type="PRINTS" id="PR00932">
    <property type="entry name" value="AMINO1PTASE"/>
</dbReference>
<dbReference type="AlphaFoldDB" id="A0A086TBF3"/>
<dbReference type="FunFam" id="2.30.250.10:FF:000001">
    <property type="entry name" value="Aspartyl aminopeptidase 1"/>
    <property type="match status" value="1"/>
</dbReference>
<keyword evidence="6 9" id="KW-0378">Hydrolase</keyword>
<keyword evidence="7 9" id="KW-0862">Zinc</keyword>
<evidence type="ECO:0000256" key="8">
    <source>
        <dbReference type="ARBA" id="ARBA00023049"/>
    </source>
</evidence>
<dbReference type="PANTHER" id="PTHR28570:SF4">
    <property type="entry name" value="VACUOLAR AMINOPEPTIDASE 1"/>
    <property type="match status" value="1"/>
</dbReference>
<dbReference type="GO" id="GO:0008270">
    <property type="term" value="F:zinc ion binding"/>
    <property type="evidence" value="ECO:0007669"/>
    <property type="project" value="InterPro"/>
</dbReference>
<keyword evidence="11" id="KW-1185">Reference proteome</keyword>
<dbReference type="Pfam" id="PF02127">
    <property type="entry name" value="Peptidase_M18"/>
    <property type="match status" value="1"/>
</dbReference>
<keyword evidence="5 9" id="KW-0479">Metal-binding</keyword>
<dbReference type="OrthoDB" id="9880441at2759"/>
<protein>
    <submittedName>
        <fullName evidence="10">Vacuolar aminopeptidase-like protein</fullName>
    </submittedName>
</protein>
<keyword evidence="8 9" id="KW-0482">Metalloprotease</keyword>
<dbReference type="SUPFAM" id="SSF101821">
    <property type="entry name" value="Aminopeptidase/glucanase lid domain"/>
    <property type="match status" value="1"/>
</dbReference>
<evidence type="ECO:0000256" key="5">
    <source>
        <dbReference type="ARBA" id="ARBA00022723"/>
    </source>
</evidence>
<comment type="cofactor">
    <cofactor evidence="1">
        <name>Zn(2+)</name>
        <dbReference type="ChEBI" id="CHEBI:29105"/>
    </cofactor>
</comment>
<dbReference type="CDD" id="cd05658">
    <property type="entry name" value="M18_DAP"/>
    <property type="match status" value="1"/>
</dbReference>
<keyword evidence="4 9" id="KW-0645">Protease</keyword>
<reference evidence="11" key="1">
    <citation type="journal article" date="2014" name="Genome Announc.">
        <title>Genome sequence and annotation of Acremonium chrysogenum, producer of the beta-lactam antibiotic cephalosporin C.</title>
        <authorList>
            <person name="Terfehr D."/>
            <person name="Dahlmann T.A."/>
            <person name="Specht T."/>
            <person name="Zadra I."/>
            <person name="Kuernsteiner H."/>
            <person name="Kueck U."/>
        </authorList>
    </citation>
    <scope>NUCLEOTIDE SEQUENCE [LARGE SCALE GENOMIC DNA]</scope>
    <source>
        <strain evidence="11">ATCC 11550 / CBS 779.69 / DSM 880 / IAM 14645 / JCM 23072 / IMI 49137</strain>
    </source>
</reference>
<dbReference type="InterPro" id="IPR001948">
    <property type="entry name" value="Peptidase_M18"/>
</dbReference>
<dbReference type="GO" id="GO:0070006">
    <property type="term" value="F:metalloaminopeptidase activity"/>
    <property type="evidence" value="ECO:0007669"/>
    <property type="project" value="TreeGrafter"/>
</dbReference>
<dbReference type="EMBL" id="JPKY01000017">
    <property type="protein sequence ID" value="KFH46685.1"/>
    <property type="molecule type" value="Genomic_DNA"/>
</dbReference>
<dbReference type="GO" id="GO:0006508">
    <property type="term" value="P:proteolysis"/>
    <property type="evidence" value="ECO:0007669"/>
    <property type="project" value="UniProtKB-KW"/>
</dbReference>
<evidence type="ECO:0000256" key="4">
    <source>
        <dbReference type="ARBA" id="ARBA00022670"/>
    </source>
</evidence>
<evidence type="ECO:0000256" key="9">
    <source>
        <dbReference type="RuleBase" id="RU004386"/>
    </source>
</evidence>
<organism evidence="10 11">
    <name type="scientific">Hapsidospora chrysogenum (strain ATCC 11550 / CBS 779.69 / DSM 880 / IAM 14645 / JCM 23072 / IMI 49137)</name>
    <name type="common">Acremonium chrysogenum</name>
    <dbReference type="NCBI Taxonomy" id="857340"/>
    <lineage>
        <taxon>Eukaryota</taxon>
        <taxon>Fungi</taxon>
        <taxon>Dikarya</taxon>
        <taxon>Ascomycota</taxon>
        <taxon>Pezizomycotina</taxon>
        <taxon>Sordariomycetes</taxon>
        <taxon>Hypocreomycetidae</taxon>
        <taxon>Hypocreales</taxon>
        <taxon>Bionectriaceae</taxon>
        <taxon>Hapsidospora</taxon>
    </lineage>
</organism>
<evidence type="ECO:0000256" key="1">
    <source>
        <dbReference type="ARBA" id="ARBA00001947"/>
    </source>
</evidence>
<dbReference type="SUPFAM" id="SSF53187">
    <property type="entry name" value="Zn-dependent exopeptidases"/>
    <property type="match status" value="1"/>
</dbReference>
<dbReference type="InterPro" id="IPR023358">
    <property type="entry name" value="Peptidase_M18_dom2"/>
</dbReference>
<dbReference type="STRING" id="857340.A0A086TBF3"/>
<dbReference type="GO" id="GO:0000324">
    <property type="term" value="C:fungal-type vacuole"/>
    <property type="evidence" value="ECO:0007669"/>
    <property type="project" value="TreeGrafter"/>
</dbReference>
<evidence type="ECO:0000256" key="3">
    <source>
        <dbReference type="ARBA" id="ARBA00022438"/>
    </source>
</evidence>
<evidence type="ECO:0000256" key="7">
    <source>
        <dbReference type="ARBA" id="ARBA00022833"/>
    </source>
</evidence>
<evidence type="ECO:0000313" key="10">
    <source>
        <dbReference type="EMBL" id="KFH46685.1"/>
    </source>
</evidence>
<proteinExistence type="inferred from homology"/>
<name>A0A086TBF3_HAPC1</name>
<comment type="caution">
    <text evidence="10">The sequence shown here is derived from an EMBL/GenBank/DDBJ whole genome shotgun (WGS) entry which is preliminary data.</text>
</comment>
<dbReference type="HOGENOM" id="CLU_019532_3_0_1"/>
<comment type="similarity">
    <text evidence="2 9">Belongs to the peptidase M18 family.</text>
</comment>
<evidence type="ECO:0000313" key="11">
    <source>
        <dbReference type="Proteomes" id="UP000029964"/>
    </source>
</evidence>
<dbReference type="PANTHER" id="PTHR28570">
    <property type="entry name" value="ASPARTYL AMINOPEPTIDASE"/>
    <property type="match status" value="1"/>
</dbReference>